<accession>L2GSJ6</accession>
<feature type="compositionally biased region" description="Basic and acidic residues" evidence="2">
    <location>
        <begin position="39"/>
        <end position="48"/>
    </location>
</feature>
<dbReference type="HOGENOM" id="CLU_842508_0_0_1"/>
<gene>
    <name evidence="4" type="ORF">VCUG_02451</name>
</gene>
<feature type="region of interest" description="Disordered" evidence="2">
    <location>
        <begin position="91"/>
        <end position="194"/>
    </location>
</feature>
<keyword evidence="5" id="KW-1185">Reference proteome</keyword>
<dbReference type="GeneID" id="19880313"/>
<feature type="compositionally biased region" description="Acidic residues" evidence="2">
    <location>
        <begin position="135"/>
        <end position="147"/>
    </location>
</feature>
<dbReference type="EMBL" id="GL877467">
    <property type="protein sequence ID" value="ELA46060.1"/>
    <property type="molecule type" value="Genomic_DNA"/>
</dbReference>
<dbReference type="SUPFAM" id="SSF54928">
    <property type="entry name" value="RNA-binding domain, RBD"/>
    <property type="match status" value="1"/>
</dbReference>
<keyword evidence="1" id="KW-0694">RNA-binding</keyword>
<feature type="compositionally biased region" description="Basic and acidic residues" evidence="2">
    <location>
        <begin position="95"/>
        <end position="111"/>
    </location>
</feature>
<organism evidence="4 5">
    <name type="scientific">Vavraia culicis (isolate floridensis)</name>
    <name type="common">Microsporidian parasite</name>
    <dbReference type="NCBI Taxonomy" id="948595"/>
    <lineage>
        <taxon>Eukaryota</taxon>
        <taxon>Fungi</taxon>
        <taxon>Fungi incertae sedis</taxon>
        <taxon>Microsporidia</taxon>
        <taxon>Pleistophoridae</taxon>
        <taxon>Vavraia</taxon>
    </lineage>
</organism>
<evidence type="ECO:0000256" key="1">
    <source>
        <dbReference type="PROSITE-ProRule" id="PRU00176"/>
    </source>
</evidence>
<dbReference type="CDD" id="cd00590">
    <property type="entry name" value="RRM_SF"/>
    <property type="match status" value="1"/>
</dbReference>
<dbReference type="Gene3D" id="3.30.70.330">
    <property type="match status" value="1"/>
</dbReference>
<dbReference type="PROSITE" id="PS50102">
    <property type="entry name" value="RRM"/>
    <property type="match status" value="1"/>
</dbReference>
<dbReference type="InterPro" id="IPR000504">
    <property type="entry name" value="RRM_dom"/>
</dbReference>
<sequence length="330" mass="37642">MKIKVEFDEENSKESKRMKKEDGRREGAVDQTESGNEGMDEKEGIITMDDSMREEEIGCRKFDGKNQALNTELINMNGNCEAEERVDCVEEVGERDENTKRGEEGKGDKGRLGAVFRIDQVKEQEMIESDRKDEVVEESDEKDEVVEESDRKDEVVEESGRESKTESDRNFETGSEKEHGLNGMAENSKKEDEIKKDGRVVGAYKEQETAHTADKVSDTDEDNDLQRLQRMQDQFLQKEEPVTANSVIIRNLDHTITRQVLIKHLHACGTIKSVEIPQVRKAGQSKQITKNYAFVEFMNRSSVDIAMSLNNKLVINGKRVSIGRKKVFNK</sequence>
<dbReference type="InParanoid" id="L2GSJ6"/>
<feature type="compositionally biased region" description="Basic and acidic residues" evidence="2">
    <location>
        <begin position="148"/>
        <end position="180"/>
    </location>
</feature>
<dbReference type="AlphaFoldDB" id="L2GSJ6"/>
<feature type="compositionally biased region" description="Basic and acidic residues" evidence="2">
    <location>
        <begin position="1"/>
        <end position="28"/>
    </location>
</feature>
<dbReference type="InterPro" id="IPR012677">
    <property type="entry name" value="Nucleotide-bd_a/b_plait_sf"/>
</dbReference>
<dbReference type="VEuPathDB" id="MicrosporidiaDB:VCUG_02451"/>
<dbReference type="GO" id="GO:0003723">
    <property type="term" value="F:RNA binding"/>
    <property type="evidence" value="ECO:0007669"/>
    <property type="project" value="UniProtKB-UniRule"/>
</dbReference>
<feature type="region of interest" description="Disordered" evidence="2">
    <location>
        <begin position="1"/>
        <end position="48"/>
    </location>
</feature>
<feature type="compositionally biased region" description="Basic and acidic residues" evidence="2">
    <location>
        <begin position="119"/>
        <end position="134"/>
    </location>
</feature>
<dbReference type="Proteomes" id="UP000011081">
    <property type="component" value="Unassembled WGS sequence"/>
</dbReference>
<dbReference type="SMART" id="SM00360">
    <property type="entry name" value="RRM"/>
    <property type="match status" value="1"/>
</dbReference>
<dbReference type="InterPro" id="IPR035979">
    <property type="entry name" value="RBD_domain_sf"/>
</dbReference>
<evidence type="ECO:0000313" key="4">
    <source>
        <dbReference type="EMBL" id="ELA46060.1"/>
    </source>
</evidence>
<evidence type="ECO:0000256" key="2">
    <source>
        <dbReference type="SAM" id="MobiDB-lite"/>
    </source>
</evidence>
<reference evidence="5" key="1">
    <citation type="submission" date="2011-03" db="EMBL/GenBank/DDBJ databases">
        <title>The genome sequence of Vavraia culicis strain floridensis.</title>
        <authorList>
            <consortium name="The Broad Institute Genome Sequencing Platform"/>
            <person name="Cuomo C."/>
            <person name="Becnel J."/>
            <person name="Sanscrainte N."/>
            <person name="Young S.K."/>
            <person name="Zeng Q."/>
            <person name="Gargeya S."/>
            <person name="Fitzgerald M."/>
            <person name="Haas B."/>
            <person name="Abouelleil A."/>
            <person name="Alvarado L."/>
            <person name="Arachchi H.M."/>
            <person name="Berlin A."/>
            <person name="Chapman S.B."/>
            <person name="Gearin G."/>
            <person name="Goldberg J."/>
            <person name="Griggs A."/>
            <person name="Gujja S."/>
            <person name="Hansen M."/>
            <person name="Heiman D."/>
            <person name="Howarth C."/>
            <person name="Larimer J."/>
            <person name="Lui A."/>
            <person name="MacDonald P.J.P."/>
            <person name="McCowen C."/>
            <person name="Montmayeur A."/>
            <person name="Murphy C."/>
            <person name="Neiman D."/>
            <person name="Pearson M."/>
            <person name="Priest M."/>
            <person name="Roberts A."/>
            <person name="Saif S."/>
            <person name="Shea T."/>
            <person name="Sisk P."/>
            <person name="Stolte C."/>
            <person name="Sykes S."/>
            <person name="Wortman J."/>
            <person name="Nusbaum C."/>
            <person name="Birren B."/>
        </authorList>
    </citation>
    <scope>NUCLEOTIDE SEQUENCE [LARGE SCALE GENOMIC DNA]</scope>
    <source>
        <strain evidence="5">floridensis</strain>
    </source>
</reference>
<protein>
    <recommendedName>
        <fullName evidence="3">RRM domain-containing protein</fullName>
    </recommendedName>
</protein>
<evidence type="ECO:0000259" key="3">
    <source>
        <dbReference type="PROSITE" id="PS50102"/>
    </source>
</evidence>
<feature type="domain" description="RRM" evidence="3">
    <location>
        <begin position="245"/>
        <end position="327"/>
    </location>
</feature>
<proteinExistence type="predicted"/>
<dbReference type="STRING" id="948595.L2GSJ6"/>
<dbReference type="Pfam" id="PF00076">
    <property type="entry name" value="RRM_1"/>
    <property type="match status" value="1"/>
</dbReference>
<name>L2GSJ6_VAVCU</name>
<dbReference type="OrthoDB" id="4726at2759"/>
<evidence type="ECO:0000313" key="5">
    <source>
        <dbReference type="Proteomes" id="UP000011081"/>
    </source>
</evidence>
<dbReference type="RefSeq" id="XP_008075459.1">
    <property type="nucleotide sequence ID" value="XM_008077268.1"/>
</dbReference>